<feature type="compositionally biased region" description="Basic and acidic residues" evidence="1">
    <location>
        <begin position="105"/>
        <end position="116"/>
    </location>
</feature>
<name>A0ABR3VKW5_HUMIN</name>
<comment type="caution">
    <text evidence="2">The sequence shown here is derived from an EMBL/GenBank/DDBJ whole genome shotgun (WGS) entry which is preliminary data.</text>
</comment>
<feature type="compositionally biased region" description="Polar residues" evidence="1">
    <location>
        <begin position="118"/>
        <end position="127"/>
    </location>
</feature>
<evidence type="ECO:0000256" key="1">
    <source>
        <dbReference type="SAM" id="MobiDB-lite"/>
    </source>
</evidence>
<sequence length="169" mass="18788">MGQTYLTLEAAEGPERGPFLCTDRDHVDGSIPSHSRARGPVDVVAALSEDPVSGRGGKLGRDFSRRLEIVLSPAGSNGRNVGVAVVVCSERREQPGENAGKPRRRTEECLGRERKGWKSQTRTQGSRLESVGKRSRIEMKPNSKLRRRLFGSRARKVRVVRILIKMGWE</sequence>
<dbReference type="Proteomes" id="UP001583172">
    <property type="component" value="Unassembled WGS sequence"/>
</dbReference>
<evidence type="ECO:0000313" key="3">
    <source>
        <dbReference type="Proteomes" id="UP001583172"/>
    </source>
</evidence>
<reference evidence="2 3" key="1">
    <citation type="journal article" date="2024" name="Commun. Biol.">
        <title>Comparative genomic analysis of thermophilic fungi reveals convergent evolutionary adaptations and gene losses.</title>
        <authorList>
            <person name="Steindorff A.S."/>
            <person name="Aguilar-Pontes M.V."/>
            <person name="Robinson A.J."/>
            <person name="Andreopoulos B."/>
            <person name="LaButti K."/>
            <person name="Kuo A."/>
            <person name="Mondo S."/>
            <person name="Riley R."/>
            <person name="Otillar R."/>
            <person name="Haridas S."/>
            <person name="Lipzen A."/>
            <person name="Grimwood J."/>
            <person name="Schmutz J."/>
            <person name="Clum A."/>
            <person name="Reid I.D."/>
            <person name="Moisan M.C."/>
            <person name="Butler G."/>
            <person name="Nguyen T.T.M."/>
            <person name="Dewar K."/>
            <person name="Conant G."/>
            <person name="Drula E."/>
            <person name="Henrissat B."/>
            <person name="Hansel C."/>
            <person name="Singer S."/>
            <person name="Hutchinson M.I."/>
            <person name="de Vries R.P."/>
            <person name="Natvig D.O."/>
            <person name="Powell A.J."/>
            <person name="Tsang A."/>
            <person name="Grigoriev I.V."/>
        </authorList>
    </citation>
    <scope>NUCLEOTIDE SEQUENCE [LARGE SCALE GENOMIC DNA]</scope>
    <source>
        <strain evidence="2 3">CBS 620.91</strain>
    </source>
</reference>
<feature type="region of interest" description="Disordered" evidence="1">
    <location>
        <begin position="91"/>
        <end position="133"/>
    </location>
</feature>
<gene>
    <name evidence="2" type="ORF">VTJ49DRAFT_5005</name>
</gene>
<dbReference type="EMBL" id="JAZGSY010000040">
    <property type="protein sequence ID" value="KAL1842529.1"/>
    <property type="molecule type" value="Genomic_DNA"/>
</dbReference>
<organism evidence="2 3">
    <name type="scientific">Humicola insolens</name>
    <name type="common">Soft-rot fungus</name>
    <dbReference type="NCBI Taxonomy" id="85995"/>
    <lineage>
        <taxon>Eukaryota</taxon>
        <taxon>Fungi</taxon>
        <taxon>Dikarya</taxon>
        <taxon>Ascomycota</taxon>
        <taxon>Pezizomycotina</taxon>
        <taxon>Sordariomycetes</taxon>
        <taxon>Sordariomycetidae</taxon>
        <taxon>Sordariales</taxon>
        <taxon>Chaetomiaceae</taxon>
        <taxon>Mycothermus</taxon>
    </lineage>
</organism>
<proteinExistence type="predicted"/>
<evidence type="ECO:0000313" key="2">
    <source>
        <dbReference type="EMBL" id="KAL1842529.1"/>
    </source>
</evidence>
<keyword evidence="3" id="KW-1185">Reference proteome</keyword>
<accession>A0ABR3VKW5</accession>
<protein>
    <submittedName>
        <fullName evidence="2">Uncharacterized protein</fullName>
    </submittedName>
</protein>